<keyword evidence="3" id="KW-1185">Reference proteome</keyword>
<sequence length="183" mass="20856">MFLLFSIPIVTAPAAAAGLFAVARKYVYRQEPNIYHVFWVSFCENFKQSLLVGLALAVAAALLFVDFQFVYIALNRVFVVTWAVVFLVALSLFVHVYPLMVHMTLSTRQLFVNAARMIFIRPSISICNIALLLAMFFLSYVVPILFVLCFFSISATITYWMVNKKYAAMGFFETHCEMEAEKL</sequence>
<feature type="transmembrane region" description="Helical" evidence="1">
    <location>
        <begin position="144"/>
        <end position="162"/>
    </location>
</feature>
<dbReference type="Proteomes" id="UP001579974">
    <property type="component" value="Unassembled WGS sequence"/>
</dbReference>
<feature type="transmembrane region" description="Helical" evidence="1">
    <location>
        <begin position="49"/>
        <end position="71"/>
    </location>
</feature>
<keyword evidence="1" id="KW-1133">Transmembrane helix</keyword>
<evidence type="ECO:0000313" key="2">
    <source>
        <dbReference type="EMBL" id="MFB5188828.1"/>
    </source>
</evidence>
<feature type="transmembrane region" description="Helical" evidence="1">
    <location>
        <begin position="6"/>
        <end position="28"/>
    </location>
</feature>
<protein>
    <submittedName>
        <fullName evidence="2">DUF624 domain-containing protein</fullName>
    </submittedName>
</protein>
<dbReference type="RefSeq" id="WP_275475663.1">
    <property type="nucleotide sequence ID" value="NZ_CP162940.1"/>
</dbReference>
<comment type="caution">
    <text evidence="2">The sequence shown here is derived from an EMBL/GenBank/DDBJ whole genome shotgun (WGS) entry which is preliminary data.</text>
</comment>
<accession>A0ABV5A944</accession>
<name>A0ABV5A944_9BACL</name>
<reference evidence="2 3" key="1">
    <citation type="journal article" date="2024" name="Int. J. Mol. Sci.">
        <title>Exploration of Alicyclobacillus spp. Genome in Search of Antibiotic Resistance.</title>
        <authorList>
            <person name="Bucka-Kolendo J."/>
            <person name="Kiousi D.E."/>
            <person name="Dekowska A."/>
            <person name="Mikolajczuk-Szczyrba A."/>
            <person name="Karadedos D.M."/>
            <person name="Michael P."/>
            <person name="Galanis A."/>
            <person name="Sokolowska B."/>
        </authorList>
    </citation>
    <scope>NUCLEOTIDE SEQUENCE [LARGE SCALE GENOMIC DNA]</scope>
    <source>
        <strain evidence="2 3">KKP 3000</strain>
    </source>
</reference>
<organism evidence="2 3">
    <name type="scientific">Alicyclobacillus fastidiosus</name>
    <dbReference type="NCBI Taxonomy" id="392011"/>
    <lineage>
        <taxon>Bacteria</taxon>
        <taxon>Bacillati</taxon>
        <taxon>Bacillota</taxon>
        <taxon>Bacilli</taxon>
        <taxon>Bacillales</taxon>
        <taxon>Alicyclobacillaceae</taxon>
        <taxon>Alicyclobacillus</taxon>
    </lineage>
</organism>
<proteinExistence type="predicted"/>
<evidence type="ECO:0000313" key="3">
    <source>
        <dbReference type="Proteomes" id="UP001579974"/>
    </source>
</evidence>
<feature type="transmembrane region" description="Helical" evidence="1">
    <location>
        <begin position="77"/>
        <end position="97"/>
    </location>
</feature>
<evidence type="ECO:0000256" key="1">
    <source>
        <dbReference type="SAM" id="Phobius"/>
    </source>
</evidence>
<keyword evidence="1" id="KW-0472">Membrane</keyword>
<feature type="transmembrane region" description="Helical" evidence="1">
    <location>
        <begin position="118"/>
        <end position="138"/>
    </location>
</feature>
<keyword evidence="1" id="KW-0812">Transmembrane</keyword>
<dbReference type="InterPro" id="IPR006938">
    <property type="entry name" value="DUF624"/>
</dbReference>
<gene>
    <name evidence="2" type="ORF">KKP3000_001262</name>
</gene>
<dbReference type="EMBL" id="JBDXSU010000001">
    <property type="protein sequence ID" value="MFB5188828.1"/>
    <property type="molecule type" value="Genomic_DNA"/>
</dbReference>
<dbReference type="Pfam" id="PF04854">
    <property type="entry name" value="DUF624"/>
    <property type="match status" value="1"/>
</dbReference>